<name>A0A222G4Z5_9GAMM</name>
<keyword evidence="2" id="KW-1185">Reference proteome</keyword>
<reference evidence="1 2" key="1">
    <citation type="submission" date="2017-08" db="EMBL/GenBank/DDBJ databases">
        <title>Complete genome of Colwellia sp. NB097-1, a psychrophile bacterium ioslated from Bering Sea.</title>
        <authorList>
            <person name="Chen X."/>
        </authorList>
    </citation>
    <scope>NUCLEOTIDE SEQUENCE [LARGE SCALE GENOMIC DNA]</scope>
    <source>
        <strain evidence="1 2">NB097-1</strain>
    </source>
</reference>
<dbReference type="AlphaFoldDB" id="A0A222G4Z5"/>
<evidence type="ECO:0008006" key="3">
    <source>
        <dbReference type="Google" id="ProtNLM"/>
    </source>
</evidence>
<accession>A0A222G4Z5</accession>
<dbReference type="KEGG" id="cber:B5D82_03865"/>
<evidence type="ECO:0000313" key="1">
    <source>
        <dbReference type="EMBL" id="ASP46987.1"/>
    </source>
</evidence>
<proteinExistence type="predicted"/>
<sequence>MDVQQFDRLKNVSAKSFNDQKALIKKVLAGRDIACKQCGTFIRVTLPEDKKITGLFCAKGCTNIALDFVL</sequence>
<protein>
    <recommendedName>
        <fullName evidence="3">MYM-type domain-containing protein</fullName>
    </recommendedName>
</protein>
<gene>
    <name evidence="1" type="ORF">B5D82_03865</name>
</gene>
<dbReference type="EMBL" id="CP020465">
    <property type="protein sequence ID" value="ASP46987.1"/>
    <property type="molecule type" value="Genomic_DNA"/>
</dbReference>
<dbReference type="RefSeq" id="WP_081149384.1">
    <property type="nucleotide sequence ID" value="NZ_CP020465.1"/>
</dbReference>
<organism evidence="1 2">
    <name type="scientific">Cognaticolwellia beringensis</name>
    <dbReference type="NCBI Taxonomy" id="1967665"/>
    <lineage>
        <taxon>Bacteria</taxon>
        <taxon>Pseudomonadati</taxon>
        <taxon>Pseudomonadota</taxon>
        <taxon>Gammaproteobacteria</taxon>
        <taxon>Alteromonadales</taxon>
        <taxon>Colwelliaceae</taxon>
        <taxon>Cognaticolwellia</taxon>
    </lineage>
</organism>
<dbReference type="Proteomes" id="UP000202259">
    <property type="component" value="Chromosome"/>
</dbReference>
<dbReference type="OrthoDB" id="6387849at2"/>
<evidence type="ECO:0000313" key="2">
    <source>
        <dbReference type="Proteomes" id="UP000202259"/>
    </source>
</evidence>